<dbReference type="InterPro" id="IPR027421">
    <property type="entry name" value="DNA_pol_lamdba_lyase_dom_sf"/>
</dbReference>
<proteinExistence type="predicted"/>
<evidence type="ECO:0008006" key="7">
    <source>
        <dbReference type="Google" id="ProtNLM"/>
    </source>
</evidence>
<dbReference type="SMART" id="SM00481">
    <property type="entry name" value="POLIIIAc"/>
    <property type="match status" value="1"/>
</dbReference>
<evidence type="ECO:0000256" key="1">
    <source>
        <dbReference type="ARBA" id="ARBA00022679"/>
    </source>
</evidence>
<dbReference type="Gene3D" id="3.20.20.140">
    <property type="entry name" value="Metal-dependent hydrolases"/>
    <property type="match status" value="1"/>
</dbReference>
<dbReference type="AlphaFoldDB" id="A0A1F4W2W3"/>
<dbReference type="InterPro" id="IPR003141">
    <property type="entry name" value="Pol/His_phosphatase_N"/>
</dbReference>
<feature type="domain" description="Polymerase/histidinol phosphatase N-terminal" evidence="3">
    <location>
        <begin position="330"/>
        <end position="410"/>
    </location>
</feature>
<dbReference type="Pfam" id="PF14716">
    <property type="entry name" value="HHH_8"/>
    <property type="match status" value="1"/>
</dbReference>
<dbReference type="InterPro" id="IPR028207">
    <property type="entry name" value="DNA_pol_B_palm_palm"/>
</dbReference>
<dbReference type="Gene3D" id="1.10.150.20">
    <property type="entry name" value="5' to 3' exonuclease, C-terminal subdomain"/>
    <property type="match status" value="1"/>
</dbReference>
<dbReference type="SMART" id="SM00483">
    <property type="entry name" value="POLXc"/>
    <property type="match status" value="1"/>
</dbReference>
<dbReference type="GO" id="GO:0003887">
    <property type="term" value="F:DNA-directed DNA polymerase activity"/>
    <property type="evidence" value="ECO:0007669"/>
    <property type="project" value="InterPro"/>
</dbReference>
<accession>A0A1F4W2W3</accession>
<name>A0A1F4W2W3_UNCKA</name>
<dbReference type="GO" id="GO:0005829">
    <property type="term" value="C:cytosol"/>
    <property type="evidence" value="ECO:0007669"/>
    <property type="project" value="TreeGrafter"/>
</dbReference>
<evidence type="ECO:0000259" key="4">
    <source>
        <dbReference type="SMART" id="SM00483"/>
    </source>
</evidence>
<dbReference type="PANTHER" id="PTHR36928:SF1">
    <property type="entry name" value="PHOSPHATASE YCDX-RELATED"/>
    <property type="match status" value="1"/>
</dbReference>
<dbReference type="SUPFAM" id="SSF81301">
    <property type="entry name" value="Nucleotidyltransferase"/>
    <property type="match status" value="1"/>
</dbReference>
<keyword evidence="2" id="KW-0548">Nucleotidyltransferase</keyword>
<feature type="domain" description="DNA-directed DNA polymerase X" evidence="4">
    <location>
        <begin position="1"/>
        <end position="306"/>
    </location>
</feature>
<dbReference type="InterPro" id="IPR037160">
    <property type="entry name" value="DNA_Pol_thumb_sf"/>
</dbReference>
<dbReference type="InterPro" id="IPR002054">
    <property type="entry name" value="DNA-dir_DNA_pol_X"/>
</dbReference>
<dbReference type="GO" id="GO:0042578">
    <property type="term" value="F:phosphoric ester hydrolase activity"/>
    <property type="evidence" value="ECO:0007669"/>
    <property type="project" value="TreeGrafter"/>
</dbReference>
<dbReference type="NCBIfam" id="NF006375">
    <property type="entry name" value="PRK08609.1"/>
    <property type="match status" value="1"/>
</dbReference>
<dbReference type="Pfam" id="PF14792">
    <property type="entry name" value="DNA_pol_B_palm"/>
    <property type="match status" value="1"/>
</dbReference>
<dbReference type="InterPro" id="IPR010996">
    <property type="entry name" value="HHH_MUS81"/>
</dbReference>
<dbReference type="PANTHER" id="PTHR36928">
    <property type="entry name" value="PHOSPHATASE YCDX-RELATED"/>
    <property type="match status" value="1"/>
</dbReference>
<dbReference type="InterPro" id="IPR029398">
    <property type="entry name" value="PolB_thumb"/>
</dbReference>
<dbReference type="InterPro" id="IPR050243">
    <property type="entry name" value="PHP_phosphatase"/>
</dbReference>
<dbReference type="Pfam" id="PF14791">
    <property type="entry name" value="DNA_pol_B_thumb"/>
    <property type="match status" value="1"/>
</dbReference>
<evidence type="ECO:0000313" key="5">
    <source>
        <dbReference type="EMBL" id="OGC63756.1"/>
    </source>
</evidence>
<reference evidence="5 6" key="1">
    <citation type="journal article" date="2016" name="Nat. Commun.">
        <title>Thousands of microbial genomes shed light on interconnected biogeochemical processes in an aquifer system.</title>
        <authorList>
            <person name="Anantharaman K."/>
            <person name="Brown C.T."/>
            <person name="Hug L.A."/>
            <person name="Sharon I."/>
            <person name="Castelle C.J."/>
            <person name="Probst A.J."/>
            <person name="Thomas B.C."/>
            <person name="Singh A."/>
            <person name="Wilkins M.J."/>
            <person name="Karaoz U."/>
            <person name="Brodie E.L."/>
            <person name="Williams K.H."/>
            <person name="Hubbard S.S."/>
            <person name="Banfield J.F."/>
        </authorList>
    </citation>
    <scope>NUCLEOTIDE SEQUENCE [LARGE SCALE GENOMIC DNA]</scope>
</reference>
<dbReference type="Gene3D" id="3.30.210.10">
    <property type="entry name" value="DNA polymerase, thumb domain"/>
    <property type="match status" value="1"/>
</dbReference>
<sequence>MEIRGNNFFEIRAYQNAISILDNLTVSIFDIWENKKLREIPGVGTTISEHLDELFKTGEVKKFEALKKGLPDGMFALIGLRSIGAKKAFKLAHAFKLDSRESAIEKLKEVAENHKIQTLEGFGEKSEAQILEAINQSKLTKNEKPRMLYVHAEQVVNRIIMYMKECEFVEKIDALGSYRRKNPTVGDIDIVVATSNFDEVAKHFLEFPEIAEVLTRGEKKVMVVLTNDAQVDLRLSTPQSYGAMLQYNTGSKQHNILLRQYALDKGFSLSEYGIKRKGMEDIKEFATEEEFYGFLNLEYIPPEMRHGSNEVDLARQRKIPNLIKVSDIKGDLQSHTIASDGLNSLEDMIIQAIKIGYEYYGVTDHAPSVQTRGLEEVEKIITETREQIAILSKKYPEIKILFGYEVNILADATLALPDSILKELDFALGSIHTAFNQSREEITDRIIKALENPYINYIGHPSGRLLNERDPVDPDWLKVFSACAYEGKLMEINAQPNRLDLPDDLAKECVKRAIPLVINTDAHEKSQMEYMKYGVNIARRAGIEAKDIVNTLSFGEFADKFKLRLKK</sequence>
<dbReference type="InterPro" id="IPR016195">
    <property type="entry name" value="Pol/histidinol_Pase-like"/>
</dbReference>
<dbReference type="GO" id="GO:0008270">
    <property type="term" value="F:zinc ion binding"/>
    <property type="evidence" value="ECO:0007669"/>
    <property type="project" value="TreeGrafter"/>
</dbReference>
<dbReference type="Proteomes" id="UP000176614">
    <property type="component" value="Unassembled WGS sequence"/>
</dbReference>
<dbReference type="PIRSF" id="PIRSF005047">
    <property type="entry name" value="UCP005047_YshC"/>
    <property type="match status" value="1"/>
</dbReference>
<evidence type="ECO:0000259" key="3">
    <source>
        <dbReference type="SMART" id="SM00481"/>
    </source>
</evidence>
<dbReference type="InterPro" id="IPR022311">
    <property type="entry name" value="PolX-like"/>
</dbReference>
<dbReference type="SUPFAM" id="SSF89550">
    <property type="entry name" value="PHP domain-like"/>
    <property type="match status" value="1"/>
</dbReference>
<evidence type="ECO:0000313" key="6">
    <source>
        <dbReference type="Proteomes" id="UP000176614"/>
    </source>
</evidence>
<dbReference type="EMBL" id="MEVT01000004">
    <property type="protein sequence ID" value="OGC63756.1"/>
    <property type="molecule type" value="Genomic_DNA"/>
</dbReference>
<dbReference type="InterPro" id="IPR004013">
    <property type="entry name" value="PHP_dom"/>
</dbReference>
<dbReference type="Gene3D" id="1.10.150.110">
    <property type="entry name" value="DNA polymerase beta, N-terminal domain-like"/>
    <property type="match status" value="1"/>
</dbReference>
<gene>
    <name evidence="5" type="ORF">A2264_05005</name>
</gene>
<dbReference type="CDD" id="cd07436">
    <property type="entry name" value="PHP_PolX"/>
    <property type="match status" value="1"/>
</dbReference>
<dbReference type="Gene3D" id="3.30.460.10">
    <property type="entry name" value="Beta Polymerase, domain 2"/>
    <property type="match status" value="1"/>
</dbReference>
<dbReference type="Pfam" id="PF02811">
    <property type="entry name" value="PHP"/>
    <property type="match status" value="1"/>
</dbReference>
<organism evidence="5 6">
    <name type="scientific">candidate division WWE3 bacterium RIFOXYA2_FULL_46_9</name>
    <dbReference type="NCBI Taxonomy" id="1802636"/>
    <lineage>
        <taxon>Bacteria</taxon>
        <taxon>Katanobacteria</taxon>
    </lineage>
</organism>
<dbReference type="SUPFAM" id="SSF47802">
    <property type="entry name" value="DNA polymerase beta, N-terminal domain-like"/>
    <property type="match status" value="1"/>
</dbReference>
<evidence type="ECO:0000256" key="2">
    <source>
        <dbReference type="ARBA" id="ARBA00022695"/>
    </source>
</evidence>
<dbReference type="GO" id="GO:0003677">
    <property type="term" value="F:DNA binding"/>
    <property type="evidence" value="ECO:0007669"/>
    <property type="project" value="InterPro"/>
</dbReference>
<dbReference type="InterPro" id="IPR047967">
    <property type="entry name" value="PolX_PHP"/>
</dbReference>
<dbReference type="InterPro" id="IPR043519">
    <property type="entry name" value="NT_sf"/>
</dbReference>
<keyword evidence="1" id="KW-0808">Transferase</keyword>
<dbReference type="CDD" id="cd00141">
    <property type="entry name" value="NT_POLXc"/>
    <property type="match status" value="1"/>
</dbReference>
<comment type="caution">
    <text evidence="5">The sequence shown here is derived from an EMBL/GenBank/DDBJ whole genome shotgun (WGS) entry which is preliminary data.</text>
</comment>
<protein>
    <recommendedName>
        <fullName evidence="7">DNA-directed DNA polymerase</fullName>
    </recommendedName>
</protein>